<dbReference type="AlphaFoldDB" id="A0AAQ4PHI7"/>
<dbReference type="SMART" id="SM00409">
    <property type="entry name" value="IG"/>
    <property type="match status" value="2"/>
</dbReference>
<dbReference type="InterPro" id="IPR036179">
    <property type="entry name" value="Ig-like_dom_sf"/>
</dbReference>
<comment type="subcellular location">
    <subcellularLocation>
        <location evidence="1">Membrane</location>
    </subcellularLocation>
</comment>
<evidence type="ECO:0000256" key="2">
    <source>
        <dbReference type="ARBA" id="ARBA00022692"/>
    </source>
</evidence>
<dbReference type="SUPFAM" id="SSF48726">
    <property type="entry name" value="Immunoglobulin"/>
    <property type="match status" value="2"/>
</dbReference>
<dbReference type="Gene3D" id="2.60.40.10">
    <property type="entry name" value="Immunoglobulins"/>
    <property type="match status" value="2"/>
</dbReference>
<dbReference type="Ensembl" id="ENSGACT00000030917.1">
    <property type="protein sequence ID" value="ENSGACP00000037943.1"/>
    <property type="gene ID" value="ENSGACG00000037291.1"/>
</dbReference>
<evidence type="ECO:0000256" key="1">
    <source>
        <dbReference type="ARBA" id="ARBA00004370"/>
    </source>
</evidence>
<keyword evidence="3" id="KW-0472">Membrane</keyword>
<dbReference type="CDD" id="cd05716">
    <property type="entry name" value="IgV_pIgR_like"/>
    <property type="match status" value="1"/>
</dbReference>
<proteinExistence type="predicted"/>
<evidence type="ECO:0000313" key="7">
    <source>
        <dbReference type="Proteomes" id="UP000007635"/>
    </source>
</evidence>
<dbReference type="GO" id="GO:0005886">
    <property type="term" value="C:plasma membrane"/>
    <property type="evidence" value="ECO:0007669"/>
    <property type="project" value="TreeGrafter"/>
</dbReference>
<organism evidence="6 7">
    <name type="scientific">Gasterosteus aculeatus aculeatus</name>
    <name type="common">three-spined stickleback</name>
    <dbReference type="NCBI Taxonomy" id="481459"/>
    <lineage>
        <taxon>Eukaryota</taxon>
        <taxon>Metazoa</taxon>
        <taxon>Chordata</taxon>
        <taxon>Craniata</taxon>
        <taxon>Vertebrata</taxon>
        <taxon>Euteleostomi</taxon>
        <taxon>Actinopterygii</taxon>
        <taxon>Neopterygii</taxon>
        <taxon>Teleostei</taxon>
        <taxon>Neoteleostei</taxon>
        <taxon>Acanthomorphata</taxon>
        <taxon>Eupercaria</taxon>
        <taxon>Perciformes</taxon>
        <taxon>Cottioidei</taxon>
        <taxon>Gasterosteales</taxon>
        <taxon>Gasterosteidae</taxon>
        <taxon>Gasterosteus</taxon>
    </lineage>
</organism>
<keyword evidence="2" id="KW-0812">Transmembrane</keyword>
<feature type="domain" description="Immunoglobulin" evidence="5">
    <location>
        <begin position="18"/>
        <end position="112"/>
    </location>
</feature>
<dbReference type="Pfam" id="PF07686">
    <property type="entry name" value="V-set"/>
    <property type="match status" value="1"/>
</dbReference>
<evidence type="ECO:0000313" key="6">
    <source>
        <dbReference type="Ensembl" id="ENSGACP00000037943.1"/>
    </source>
</evidence>
<feature type="domain" description="Immunoglobulin" evidence="5">
    <location>
        <begin position="118"/>
        <end position="225"/>
    </location>
</feature>
<dbReference type="PANTHER" id="PTHR11860:SF118">
    <property type="entry name" value="CMRF35-LIKE MOLECULE 3-RELATED"/>
    <property type="match status" value="1"/>
</dbReference>
<sequence>MVGTMLSTQVCVSSAAGVIRVYGYERGQVQVSCPYGSGFESSEKYLCKDRCGYDEVLIRTTEPNKNKYSKHDDHQQRVFTATIYNLIFADAGKYWCRITKAGIDIFTEMELEWCCVRSTKQSGVVGQTVTMMCPYPPNHRNNRKFLCKGERRKECTDMTSQRRFTLRDDISSSSFSVTITELKAEDAGTYWCGSDSQWSPGDYTKIQLSAGKIMRRAKPICLRVQTIVTSIRLLISASLHNKFSASDSASVWRGLKHLTNYKPKTPHSMNDLRLADELNEFYCRFERQCPVPIPHSSTNLPQSPFPPSPSPSGAHASSSLSPSPPPPATTLSILERDVNRLFRRLNPRKAAGPDSVSPHSLKHCADQLSPVFTDIF</sequence>
<dbReference type="InterPro" id="IPR003599">
    <property type="entry name" value="Ig_sub"/>
</dbReference>
<evidence type="ECO:0000256" key="3">
    <source>
        <dbReference type="ARBA" id="ARBA00023136"/>
    </source>
</evidence>
<dbReference type="InterPro" id="IPR050671">
    <property type="entry name" value="CD300_family_receptors"/>
</dbReference>
<dbReference type="Proteomes" id="UP000007635">
    <property type="component" value="Chromosome IX"/>
</dbReference>
<feature type="region of interest" description="Disordered" evidence="4">
    <location>
        <begin position="295"/>
        <end position="331"/>
    </location>
</feature>
<evidence type="ECO:0000256" key="4">
    <source>
        <dbReference type="SAM" id="MobiDB-lite"/>
    </source>
</evidence>
<dbReference type="PANTHER" id="PTHR11860">
    <property type="entry name" value="POLYMERIC-IMMUNOGLOBULIN RECEPTOR"/>
    <property type="match status" value="1"/>
</dbReference>
<reference evidence="6" key="3">
    <citation type="submission" date="2025-09" db="UniProtKB">
        <authorList>
            <consortium name="Ensembl"/>
        </authorList>
    </citation>
    <scope>IDENTIFICATION</scope>
</reference>
<keyword evidence="7" id="KW-1185">Reference proteome</keyword>
<protein>
    <recommendedName>
        <fullName evidence="5">Immunoglobulin domain-containing protein</fullName>
    </recommendedName>
</protein>
<name>A0AAQ4PHI7_GASAC</name>
<dbReference type="InterPro" id="IPR013783">
    <property type="entry name" value="Ig-like_fold"/>
</dbReference>
<reference evidence="6" key="2">
    <citation type="submission" date="2025-08" db="UniProtKB">
        <authorList>
            <consortium name="Ensembl"/>
        </authorList>
    </citation>
    <scope>IDENTIFICATION</scope>
</reference>
<reference evidence="6 7" key="1">
    <citation type="journal article" date="2021" name="G3 (Bethesda)">
        <title>Improved contiguity of the threespine stickleback genome using long-read sequencing.</title>
        <authorList>
            <person name="Nath S."/>
            <person name="Shaw D.E."/>
            <person name="White M.A."/>
        </authorList>
    </citation>
    <scope>NUCLEOTIDE SEQUENCE [LARGE SCALE GENOMIC DNA]</scope>
    <source>
        <strain evidence="6 7">Lake Benthic</strain>
    </source>
</reference>
<evidence type="ECO:0000259" key="5">
    <source>
        <dbReference type="SMART" id="SM00409"/>
    </source>
</evidence>
<accession>A0AAQ4PHI7</accession>
<dbReference type="InterPro" id="IPR013106">
    <property type="entry name" value="Ig_V-set"/>
</dbReference>
<feature type="compositionally biased region" description="Low complexity" evidence="4">
    <location>
        <begin position="311"/>
        <end position="321"/>
    </location>
</feature>
<dbReference type="GeneTree" id="ENSGT00950000182977"/>
<dbReference type="GO" id="GO:0004888">
    <property type="term" value="F:transmembrane signaling receptor activity"/>
    <property type="evidence" value="ECO:0007669"/>
    <property type="project" value="TreeGrafter"/>
</dbReference>